<organism evidence="2 3">
    <name type="scientific">Gregarina niphandrodes</name>
    <name type="common">Septate eugregarine</name>
    <dbReference type="NCBI Taxonomy" id="110365"/>
    <lineage>
        <taxon>Eukaryota</taxon>
        <taxon>Sar</taxon>
        <taxon>Alveolata</taxon>
        <taxon>Apicomplexa</taxon>
        <taxon>Conoidasida</taxon>
        <taxon>Gregarinasina</taxon>
        <taxon>Eugregarinorida</taxon>
        <taxon>Gregarinidae</taxon>
        <taxon>Gregarina</taxon>
    </lineage>
</organism>
<accession>A0A023BBP2</accession>
<sequence>MAELDFSWEDIGGKSSASTAQIINVANREDTVIKPVTNHVGVRRQAREAGLHLVQKEISRFHHEIREQLTTRPGETLVFGASREGLPSDAGQLTSEVTGSSRADDIVLKGLFPKAEGHAEVESARAEEGEEQEGAALSAEGAST</sequence>
<protein>
    <submittedName>
        <fullName evidence="2">Uncharacterized protein</fullName>
    </submittedName>
</protein>
<dbReference type="GeneID" id="22911040"/>
<name>A0A023BBP2_GRENI</name>
<feature type="compositionally biased region" description="Basic and acidic residues" evidence="1">
    <location>
        <begin position="118"/>
        <end position="127"/>
    </location>
</feature>
<feature type="region of interest" description="Disordered" evidence="1">
    <location>
        <begin position="118"/>
        <end position="144"/>
    </location>
</feature>
<keyword evidence="3" id="KW-1185">Reference proteome</keyword>
<dbReference type="AlphaFoldDB" id="A0A023BBP2"/>
<gene>
    <name evidence="2" type="ORF">GNI_022010</name>
</gene>
<evidence type="ECO:0000313" key="2">
    <source>
        <dbReference type="EMBL" id="EZG80258.1"/>
    </source>
</evidence>
<evidence type="ECO:0000256" key="1">
    <source>
        <dbReference type="SAM" id="MobiDB-lite"/>
    </source>
</evidence>
<feature type="compositionally biased region" description="Low complexity" evidence="1">
    <location>
        <begin position="134"/>
        <end position="144"/>
    </location>
</feature>
<comment type="caution">
    <text evidence="2">The sequence shown here is derived from an EMBL/GenBank/DDBJ whole genome shotgun (WGS) entry which is preliminary data.</text>
</comment>
<reference evidence="2" key="1">
    <citation type="submission" date="2013-12" db="EMBL/GenBank/DDBJ databases">
        <authorList>
            <person name="Omoto C.K."/>
            <person name="Sibley D."/>
            <person name="Venepally P."/>
            <person name="Hadjithomas M."/>
            <person name="Karamycheva S."/>
            <person name="Brunk B."/>
            <person name="Roos D."/>
            <person name="Caler E."/>
            <person name="Lorenzi H."/>
        </authorList>
    </citation>
    <scope>NUCLEOTIDE SEQUENCE</scope>
</reference>
<proteinExistence type="predicted"/>
<dbReference type="EMBL" id="AFNH02000162">
    <property type="protein sequence ID" value="EZG80258.1"/>
    <property type="molecule type" value="Genomic_DNA"/>
</dbReference>
<dbReference type="RefSeq" id="XP_011134312.1">
    <property type="nucleotide sequence ID" value="XM_011136010.1"/>
</dbReference>
<evidence type="ECO:0000313" key="3">
    <source>
        <dbReference type="Proteomes" id="UP000019763"/>
    </source>
</evidence>
<dbReference type="VEuPathDB" id="CryptoDB:GNI_022010"/>
<dbReference type="Proteomes" id="UP000019763">
    <property type="component" value="Unassembled WGS sequence"/>
</dbReference>